<reference evidence="4 5" key="1">
    <citation type="submission" date="2019-03" db="EMBL/GenBank/DDBJ databases">
        <title>Sequencing 25 genomes of Wallemia mellicola.</title>
        <authorList>
            <person name="Gostincar C."/>
        </authorList>
    </citation>
    <scope>NUCLEOTIDE SEQUENCE [LARGE SCALE GENOMIC DNA]</scope>
    <source>
        <strain evidence="2 5">EXF-6152</strain>
        <strain evidence="3 4">EXF-8738</strain>
    </source>
</reference>
<feature type="compositionally biased region" description="Acidic residues" evidence="1">
    <location>
        <begin position="126"/>
        <end position="151"/>
    </location>
</feature>
<feature type="region of interest" description="Disordered" evidence="1">
    <location>
        <begin position="51"/>
        <end position="212"/>
    </location>
</feature>
<accession>A0A4T0P3I4</accession>
<feature type="compositionally biased region" description="Pro residues" evidence="1">
    <location>
        <begin position="86"/>
        <end position="96"/>
    </location>
</feature>
<dbReference type="EMBL" id="SPRC01000070">
    <property type="protein sequence ID" value="TIB74658.1"/>
    <property type="molecule type" value="Genomic_DNA"/>
</dbReference>
<feature type="compositionally biased region" description="Low complexity" evidence="1">
    <location>
        <begin position="115"/>
        <end position="125"/>
    </location>
</feature>
<comment type="caution">
    <text evidence="3">The sequence shown here is derived from an EMBL/GenBank/DDBJ whole genome shotgun (WGS) entry which is preliminary data.</text>
</comment>
<organism evidence="3 4">
    <name type="scientific">Wallemia mellicola</name>
    <dbReference type="NCBI Taxonomy" id="1708541"/>
    <lineage>
        <taxon>Eukaryota</taxon>
        <taxon>Fungi</taxon>
        <taxon>Dikarya</taxon>
        <taxon>Basidiomycota</taxon>
        <taxon>Wallemiomycotina</taxon>
        <taxon>Wallemiomycetes</taxon>
        <taxon>Wallemiales</taxon>
        <taxon>Wallemiaceae</taxon>
        <taxon>Wallemia</taxon>
    </lineage>
</organism>
<evidence type="ECO:0000256" key="1">
    <source>
        <dbReference type="SAM" id="MobiDB-lite"/>
    </source>
</evidence>
<dbReference type="EMBL" id="SPRO01000064">
    <property type="protein sequence ID" value="TIC24915.1"/>
    <property type="molecule type" value="Genomic_DNA"/>
</dbReference>
<dbReference type="Proteomes" id="UP000305647">
    <property type="component" value="Unassembled WGS sequence"/>
</dbReference>
<feature type="compositionally biased region" description="Basic residues" evidence="1">
    <location>
        <begin position="201"/>
        <end position="212"/>
    </location>
</feature>
<evidence type="ECO:0000313" key="5">
    <source>
        <dbReference type="Proteomes" id="UP000310685"/>
    </source>
</evidence>
<proteinExistence type="predicted"/>
<protein>
    <submittedName>
        <fullName evidence="3">Uncharacterized protein</fullName>
    </submittedName>
</protein>
<evidence type="ECO:0000313" key="4">
    <source>
        <dbReference type="Proteomes" id="UP000305647"/>
    </source>
</evidence>
<evidence type="ECO:0000313" key="2">
    <source>
        <dbReference type="EMBL" id="TIB74658.1"/>
    </source>
</evidence>
<evidence type="ECO:0000313" key="3">
    <source>
        <dbReference type="EMBL" id="TIC24915.1"/>
    </source>
</evidence>
<dbReference type="AlphaFoldDB" id="A0A4T0P3I4"/>
<dbReference type="OMA" id="PDISHKR"/>
<dbReference type="Proteomes" id="UP000310685">
    <property type="component" value="Unassembled WGS sequence"/>
</dbReference>
<feature type="compositionally biased region" description="Low complexity" evidence="1">
    <location>
        <begin position="174"/>
        <end position="185"/>
    </location>
</feature>
<sequence length="212" mass="23270">MTMFKLPEWSSRRSDAVVALSTQSTNNFDNINKHTEERRMSAAESLLMLSPNVRPTTSSSKSMSQSIPQANTMHKARSNSIIGSLPPSPPWSPAPATPIAFPSPRVIPLRKSSRDNSSPGSSLNDDPLDLDADAPFELDQVDEEDVDEEKEQAESPVVFNMDSFKVPGHAQPMTKTSSKTSSRSSSRGRRSSKAPDDERGRSRHKNSSKSRS</sequence>
<name>A0A4T0P3I4_9BASI</name>
<gene>
    <name evidence="3" type="ORF">E3Q10_03890</name>
    <name evidence="2" type="ORF">E3Q22_04124</name>
</gene>